<name>A0A157ZG36_9BURK</name>
<comment type="caution">
    <text evidence="2">The sequence shown here is derived from an EMBL/GenBank/DDBJ whole genome shotgun (WGS) entry which is preliminary data.</text>
</comment>
<dbReference type="Proteomes" id="UP000054911">
    <property type="component" value="Unassembled WGS sequence"/>
</dbReference>
<evidence type="ECO:0000256" key="1">
    <source>
        <dbReference type="SAM" id="Phobius"/>
    </source>
</evidence>
<accession>A0A157ZG36</accession>
<keyword evidence="1" id="KW-0812">Transmembrane</keyword>
<keyword evidence="3" id="KW-1185">Reference proteome</keyword>
<protein>
    <submittedName>
        <fullName evidence="2">Membrane protein</fullName>
    </submittedName>
</protein>
<reference evidence="2" key="1">
    <citation type="submission" date="2016-01" db="EMBL/GenBank/DDBJ databases">
        <authorList>
            <person name="Peeters C."/>
        </authorList>
    </citation>
    <scope>NUCLEOTIDE SEQUENCE [LARGE SCALE GENOMIC DNA]</scope>
    <source>
        <strain evidence="2">LMG 29323</strain>
    </source>
</reference>
<evidence type="ECO:0000313" key="2">
    <source>
        <dbReference type="EMBL" id="SAK44463.1"/>
    </source>
</evidence>
<feature type="transmembrane region" description="Helical" evidence="1">
    <location>
        <begin position="84"/>
        <end position="100"/>
    </location>
</feature>
<gene>
    <name evidence="2" type="ORF">AWB80_00760</name>
</gene>
<feature type="transmembrane region" description="Helical" evidence="1">
    <location>
        <begin position="29"/>
        <end position="47"/>
    </location>
</feature>
<dbReference type="STRING" id="1777141.AWB80_00760"/>
<dbReference type="NCBIfam" id="NF041646">
    <property type="entry name" value="VC0807_fam"/>
    <property type="match status" value="1"/>
</dbReference>
<keyword evidence="1" id="KW-1133">Transmembrane helix</keyword>
<keyword evidence="1" id="KW-0472">Membrane</keyword>
<feature type="transmembrane region" description="Helical" evidence="1">
    <location>
        <begin position="140"/>
        <end position="160"/>
    </location>
</feature>
<dbReference type="EMBL" id="FCOE02000002">
    <property type="protein sequence ID" value="SAK44463.1"/>
    <property type="molecule type" value="Genomic_DNA"/>
</dbReference>
<feature type="transmembrane region" description="Helical" evidence="1">
    <location>
        <begin position="54"/>
        <end position="72"/>
    </location>
</feature>
<organism evidence="2 3">
    <name type="scientific">Caballeronia pedi</name>
    <dbReference type="NCBI Taxonomy" id="1777141"/>
    <lineage>
        <taxon>Bacteria</taxon>
        <taxon>Pseudomonadati</taxon>
        <taxon>Pseudomonadota</taxon>
        <taxon>Betaproteobacteria</taxon>
        <taxon>Burkholderiales</taxon>
        <taxon>Burkholderiaceae</taxon>
        <taxon>Caballeronia</taxon>
    </lineage>
</organism>
<dbReference type="AlphaFoldDB" id="A0A157ZG36"/>
<dbReference type="OrthoDB" id="7062026at2"/>
<evidence type="ECO:0000313" key="3">
    <source>
        <dbReference type="Proteomes" id="UP000054911"/>
    </source>
</evidence>
<dbReference type="RefSeq" id="WP_061173299.1">
    <property type="nucleotide sequence ID" value="NZ_FCOE02000002.1"/>
</dbReference>
<proteinExistence type="predicted"/>
<sequence>MRYAFAFLVNVILPWVAYRLALPSLGTEGALLASAVPLCIWLCVDLARFSHFDALSAIVLAGILISTCVLALKPANWLLQSRAPLVSGTIGVLFLLSLLLRRPLVFYLARSTLSRERQGREREFDAMWQNRPQLARSIRLMTAVWGIGLVSENTLRLWVVNQIDIEHAGRDSTWIGYACYGGLTLWTMLYRRMYLRRQQGQP</sequence>
<feature type="transmembrane region" description="Helical" evidence="1">
    <location>
        <begin position="172"/>
        <end position="190"/>
    </location>
</feature>